<dbReference type="PROSITE" id="PS51456">
    <property type="entry name" value="MYOSIN_MOTOR"/>
    <property type="match status" value="1"/>
</dbReference>
<feature type="coiled-coil region" evidence="7">
    <location>
        <begin position="837"/>
        <end position="871"/>
    </location>
</feature>
<dbReference type="InterPro" id="IPR027417">
    <property type="entry name" value="P-loop_NTPase"/>
</dbReference>
<dbReference type="GO" id="GO:0016459">
    <property type="term" value="C:myosin complex"/>
    <property type="evidence" value="ECO:0007669"/>
    <property type="project" value="UniProtKB-KW"/>
</dbReference>
<dbReference type="GeneID" id="93615410"/>
<dbReference type="GO" id="GO:0051015">
    <property type="term" value="F:actin filament binding"/>
    <property type="evidence" value="ECO:0007669"/>
    <property type="project" value="TreeGrafter"/>
</dbReference>
<dbReference type="Gene3D" id="3.40.850.10">
    <property type="entry name" value="Kinesin motor domain"/>
    <property type="match status" value="2"/>
</dbReference>
<name>I1C5K4_RHIO9</name>
<dbReference type="InterPro" id="IPR036103">
    <property type="entry name" value="MYSc_Myo5"/>
</dbReference>
<dbReference type="VEuPathDB" id="FungiDB:RO3G_08439"/>
<feature type="compositionally biased region" description="Basic and acidic residues" evidence="8">
    <location>
        <begin position="897"/>
        <end position="906"/>
    </location>
</feature>
<dbReference type="EMBL" id="CH476737">
    <property type="protein sequence ID" value="EIE83734.1"/>
    <property type="molecule type" value="Genomic_DNA"/>
</dbReference>
<keyword evidence="3 6" id="KW-0518">Myosin</keyword>
<evidence type="ECO:0000256" key="6">
    <source>
        <dbReference type="PROSITE-ProRule" id="PRU00782"/>
    </source>
</evidence>
<keyword evidence="11" id="KW-1185">Reference proteome</keyword>
<sequence>MENTDDLTNLSYLNEPSVLHTIKTRYDQHHIYTYSGIVLIAANPFARVSMYEPEMIQKYSGSRREELEPHLFAIAEDAYRCMIRDNKNQTIIVSGESGAGKTVSAKYIMRYFATADDTPTTGTESMTEVEEQILATNPIMEAFGNAKTTRNDNSSRFGKYIEIQFDKQCNIVGAKIRTYLLERSRLIFQPTTERNYHIFYQSGTGVIPSVDDAREFRDTRDALKTIGVSTAVQSDIFKLLAALLHLGDIEIGGRTDASLVDDEPSLLKATQLLGLDTMEFRKWILRKQIITRSEKIISNLSVTQAQVVRDSVAKFIYANLFDWLVALINKSLSCQDVEQVANFIGVLDIYGFEHFKKNSFEQFCINYANEKLQQQFNQHVFKLEQEEYVKEQIDWKFISFSDNQKCIELIEAKMGILSLLDEESRLPSGTDQGFCNKLYQTFKTDYQDYFKKPRFSNNAFTVAHYAHDVQYEAEGFLDKNKDTVPDELLNLLQNSQFTFLADILQPTTAPSTPTTEQVSSRKSLTQNKKPTLGSMFKLSLINLMDTIGDTNVHYIRCIKPNEAKAAWEFDGNMVLSQLRACGVLETIRISCEGYPTRWTFQDFADRYYALIPFSHWDPKSNPDIKQICKVILDTHVNDTNKYQIGLSKIFFRAGQLAYMEKLRSDKLNACATILQKNARGYLARLRYLRVKNLILALQSIARRQFAKYKMELIRKEHAATVIQTNWRRYIARKRYLQTRAFVVQLQAACRVWIAKKRHQVLKKEHAATVIQKVARGWMVRKQYKATRDYVIRLQTCIRRRQARKQLIVLRAEARSVSHLKEASYKLESRVVDLIASLTQQREEKSRLKLQAVELENRIKGWMQTYEKVDQRAKTLEQSLTNGSKSASTDNSDVWLQLKEKERSASK</sequence>
<gene>
    <name evidence="10" type="ORF">RO3G_08439</name>
</gene>
<dbReference type="GO" id="GO:0007015">
    <property type="term" value="P:actin filament organization"/>
    <property type="evidence" value="ECO:0007669"/>
    <property type="project" value="TreeGrafter"/>
</dbReference>
<dbReference type="Gene3D" id="1.10.10.820">
    <property type="match status" value="1"/>
</dbReference>
<evidence type="ECO:0000256" key="2">
    <source>
        <dbReference type="ARBA" id="ARBA00022840"/>
    </source>
</evidence>
<keyword evidence="5 6" id="KW-0009">Actin-binding</keyword>
<organism evidence="10 11">
    <name type="scientific">Rhizopus delemar (strain RA 99-880 / ATCC MYA-4621 / FGSC 9543 / NRRL 43880)</name>
    <name type="common">Mucormycosis agent</name>
    <name type="synonym">Rhizopus arrhizus var. delemar</name>
    <dbReference type="NCBI Taxonomy" id="246409"/>
    <lineage>
        <taxon>Eukaryota</taxon>
        <taxon>Fungi</taxon>
        <taxon>Fungi incertae sedis</taxon>
        <taxon>Mucoromycota</taxon>
        <taxon>Mucoromycotina</taxon>
        <taxon>Mucoromycetes</taxon>
        <taxon>Mucorales</taxon>
        <taxon>Mucorineae</taxon>
        <taxon>Rhizopodaceae</taxon>
        <taxon>Rhizopus</taxon>
    </lineage>
</organism>
<dbReference type="InterPro" id="IPR036961">
    <property type="entry name" value="Kinesin_motor_dom_sf"/>
</dbReference>
<dbReference type="OrthoDB" id="6108017at2759"/>
<reference evidence="10 11" key="1">
    <citation type="journal article" date="2009" name="PLoS Genet.">
        <title>Genomic analysis of the basal lineage fungus Rhizopus oryzae reveals a whole-genome duplication.</title>
        <authorList>
            <person name="Ma L.-J."/>
            <person name="Ibrahim A.S."/>
            <person name="Skory C."/>
            <person name="Grabherr M.G."/>
            <person name="Burger G."/>
            <person name="Butler M."/>
            <person name="Elias M."/>
            <person name="Idnurm A."/>
            <person name="Lang B.F."/>
            <person name="Sone T."/>
            <person name="Abe A."/>
            <person name="Calvo S.E."/>
            <person name="Corrochano L.M."/>
            <person name="Engels R."/>
            <person name="Fu J."/>
            <person name="Hansberg W."/>
            <person name="Kim J.-M."/>
            <person name="Kodira C.D."/>
            <person name="Koehrsen M.J."/>
            <person name="Liu B."/>
            <person name="Miranda-Saavedra D."/>
            <person name="O'Leary S."/>
            <person name="Ortiz-Castellanos L."/>
            <person name="Poulter R."/>
            <person name="Rodriguez-Romero J."/>
            <person name="Ruiz-Herrera J."/>
            <person name="Shen Y.-Q."/>
            <person name="Zeng Q."/>
            <person name="Galagan J."/>
            <person name="Birren B.W."/>
            <person name="Cuomo C.A."/>
            <person name="Wickes B.L."/>
        </authorList>
    </citation>
    <scope>NUCLEOTIDE SEQUENCE [LARGE SCALE GENOMIC DNA]</scope>
    <source>
        <strain evidence="11">RA 99-880 / ATCC MYA-4621 / FGSC 9543 / NRRL 43880</strain>
    </source>
</reference>
<accession>I1C5K4</accession>
<feature type="compositionally biased region" description="Polar residues" evidence="8">
    <location>
        <begin position="876"/>
        <end position="893"/>
    </location>
</feature>
<feature type="binding site" evidence="6">
    <location>
        <begin position="95"/>
        <end position="102"/>
    </location>
    <ligand>
        <name>ATP</name>
        <dbReference type="ChEBI" id="CHEBI:30616"/>
    </ligand>
</feature>
<keyword evidence="7" id="KW-0175">Coiled coil</keyword>
<evidence type="ECO:0000256" key="1">
    <source>
        <dbReference type="ARBA" id="ARBA00022741"/>
    </source>
</evidence>
<dbReference type="eggNOG" id="KOG0160">
    <property type="taxonomic scope" value="Eukaryota"/>
</dbReference>
<dbReference type="Pfam" id="PF00063">
    <property type="entry name" value="Myosin_head"/>
    <property type="match status" value="2"/>
</dbReference>
<evidence type="ECO:0000313" key="11">
    <source>
        <dbReference type="Proteomes" id="UP000009138"/>
    </source>
</evidence>
<protein>
    <recommendedName>
        <fullName evidence="9">Myosin motor domain-containing protein</fullName>
    </recommendedName>
</protein>
<feature type="domain" description="Myosin motor" evidence="9">
    <location>
        <begin position="2"/>
        <end position="664"/>
    </location>
</feature>
<dbReference type="FunCoup" id="I1C5K4">
    <property type="interactions" value="109"/>
</dbReference>
<dbReference type="PRINTS" id="PR00193">
    <property type="entry name" value="MYOSINHEAVY"/>
</dbReference>
<dbReference type="PANTHER" id="PTHR13140:SF706">
    <property type="entry name" value="DILUTE CLASS UNCONVENTIONAL MYOSIN, ISOFORM C"/>
    <property type="match status" value="1"/>
</dbReference>
<evidence type="ECO:0000256" key="5">
    <source>
        <dbReference type="ARBA" id="ARBA00023203"/>
    </source>
</evidence>
<dbReference type="Gene3D" id="1.20.58.530">
    <property type="match status" value="1"/>
</dbReference>
<dbReference type="GO" id="GO:0000146">
    <property type="term" value="F:microfilament motor activity"/>
    <property type="evidence" value="ECO:0007669"/>
    <property type="project" value="TreeGrafter"/>
</dbReference>
<keyword evidence="4 6" id="KW-0505">Motor protein</keyword>
<evidence type="ECO:0000256" key="7">
    <source>
        <dbReference type="SAM" id="Coils"/>
    </source>
</evidence>
<dbReference type="RefSeq" id="XP_067519130.1">
    <property type="nucleotide sequence ID" value="XM_067663029.1"/>
</dbReference>
<feature type="region of interest" description="Actin-binding" evidence="6">
    <location>
        <begin position="540"/>
        <end position="562"/>
    </location>
</feature>
<evidence type="ECO:0000256" key="4">
    <source>
        <dbReference type="ARBA" id="ARBA00023175"/>
    </source>
</evidence>
<dbReference type="SUPFAM" id="SSF52540">
    <property type="entry name" value="P-loop containing nucleoside triphosphate hydrolases"/>
    <property type="match status" value="2"/>
</dbReference>
<dbReference type="Pfam" id="PF00612">
    <property type="entry name" value="IQ"/>
    <property type="match status" value="3"/>
</dbReference>
<dbReference type="SMART" id="SM00015">
    <property type="entry name" value="IQ"/>
    <property type="match status" value="6"/>
</dbReference>
<dbReference type="GO" id="GO:0005524">
    <property type="term" value="F:ATP binding"/>
    <property type="evidence" value="ECO:0007669"/>
    <property type="project" value="UniProtKB-UniRule"/>
</dbReference>
<keyword evidence="1 6" id="KW-0547">Nucleotide-binding</keyword>
<evidence type="ECO:0000256" key="8">
    <source>
        <dbReference type="SAM" id="MobiDB-lite"/>
    </source>
</evidence>
<dbReference type="SMART" id="SM00242">
    <property type="entry name" value="MYSc"/>
    <property type="match status" value="1"/>
</dbReference>
<dbReference type="CDD" id="cd01380">
    <property type="entry name" value="MYSc_Myo5"/>
    <property type="match status" value="1"/>
</dbReference>
<keyword evidence="2 6" id="KW-0067">ATP-binding</keyword>
<comment type="similarity">
    <text evidence="6">Belongs to the TRAFAC class myosin-kinesin ATPase superfamily. Myosin family.</text>
</comment>
<dbReference type="AlphaFoldDB" id="I1C5K4"/>
<dbReference type="OMA" id="MTYGDIG"/>
<evidence type="ECO:0000259" key="9">
    <source>
        <dbReference type="PROSITE" id="PS51456"/>
    </source>
</evidence>
<dbReference type="InterPro" id="IPR001609">
    <property type="entry name" value="Myosin_head_motor_dom-like"/>
</dbReference>
<dbReference type="GO" id="GO:0005737">
    <property type="term" value="C:cytoplasm"/>
    <property type="evidence" value="ECO:0007669"/>
    <property type="project" value="TreeGrafter"/>
</dbReference>
<dbReference type="PANTHER" id="PTHR13140">
    <property type="entry name" value="MYOSIN"/>
    <property type="match status" value="1"/>
</dbReference>
<dbReference type="InterPro" id="IPR000048">
    <property type="entry name" value="IQ_motif_EF-hand-BS"/>
</dbReference>
<proteinExistence type="inferred from homology"/>
<evidence type="ECO:0000256" key="3">
    <source>
        <dbReference type="ARBA" id="ARBA00023123"/>
    </source>
</evidence>
<dbReference type="GO" id="GO:0016020">
    <property type="term" value="C:membrane"/>
    <property type="evidence" value="ECO:0007669"/>
    <property type="project" value="TreeGrafter"/>
</dbReference>
<dbReference type="Gene3D" id="1.20.120.720">
    <property type="entry name" value="Myosin VI head, motor domain, U50 subdomain"/>
    <property type="match status" value="1"/>
</dbReference>
<dbReference type="CDD" id="cd23767">
    <property type="entry name" value="IQCD"/>
    <property type="match status" value="1"/>
</dbReference>
<dbReference type="InParanoid" id="I1C5K4"/>
<dbReference type="Proteomes" id="UP000009138">
    <property type="component" value="Unassembled WGS sequence"/>
</dbReference>
<dbReference type="PROSITE" id="PS50096">
    <property type="entry name" value="IQ"/>
    <property type="match status" value="4"/>
</dbReference>
<evidence type="ECO:0000313" key="10">
    <source>
        <dbReference type="EMBL" id="EIE83734.1"/>
    </source>
</evidence>
<dbReference type="Gene3D" id="1.20.5.190">
    <property type="match status" value="3"/>
</dbReference>
<feature type="region of interest" description="Disordered" evidence="8">
    <location>
        <begin position="876"/>
        <end position="906"/>
    </location>
</feature>
<dbReference type="Gene3D" id="6.20.240.20">
    <property type="match status" value="1"/>
</dbReference>
<dbReference type="STRING" id="246409.I1C5K4"/>